<dbReference type="CDD" id="cd03801">
    <property type="entry name" value="GT4_PimA-like"/>
    <property type="match status" value="1"/>
</dbReference>
<gene>
    <name evidence="2" type="ORF">GON04_09980</name>
</gene>
<proteinExistence type="predicted"/>
<protein>
    <submittedName>
        <fullName evidence="2">Glycosyltransferase</fullName>
    </submittedName>
</protein>
<dbReference type="PANTHER" id="PTHR45947">
    <property type="entry name" value="SULFOQUINOVOSYL TRANSFERASE SQD2"/>
    <property type="match status" value="1"/>
</dbReference>
<keyword evidence="2" id="KW-0808">Transferase</keyword>
<sequence>MKVLFFHNILWAHYKGAVFSELVPLANEEGLSVEIVQIAETSGQRKSLGSVDLAYHRYPYTVLFRGAYDDTSWISRSREMIRALRRSRPDVVVLPGYYDRAFWVAMAYAVVFGIRRGITMDSTASDHPRRWLKEQPKKFFLRFCHFALCYGTRSKDYLKQLGMPEKRLVIRCQAAPTDQLLAIGQSATASLVKPAKPFFLYVGRLSPEKGLLELLAAYTEFHEKRPDYRLLLIGGGPMEAELKRVVRELGISSAVEFLGPMAMAEIVPYYMTAYALVLPSTSEPWGLVVNEALLFGCPAIVSDRCGCAPDLIRADRTGLVFASGSAQELAKSLHRMAELSPQREVMGIECKALIRHFTPKTAASQMVSALLLFASPGQ</sequence>
<dbReference type="InterPro" id="IPR001296">
    <property type="entry name" value="Glyco_trans_1"/>
</dbReference>
<dbReference type="AlphaFoldDB" id="A0A6N8ISF4"/>
<name>A0A6N8ISF4_9BURK</name>
<dbReference type="Pfam" id="PF00534">
    <property type="entry name" value="Glycos_transf_1"/>
    <property type="match status" value="1"/>
</dbReference>
<organism evidence="2 3">
    <name type="scientific">Ramlibacter pinisoli</name>
    <dbReference type="NCBI Taxonomy" id="2682844"/>
    <lineage>
        <taxon>Bacteria</taxon>
        <taxon>Pseudomonadati</taxon>
        <taxon>Pseudomonadota</taxon>
        <taxon>Betaproteobacteria</taxon>
        <taxon>Burkholderiales</taxon>
        <taxon>Comamonadaceae</taxon>
        <taxon>Ramlibacter</taxon>
    </lineage>
</organism>
<dbReference type="InterPro" id="IPR050194">
    <property type="entry name" value="Glycosyltransferase_grp1"/>
</dbReference>
<dbReference type="Gene3D" id="3.40.50.2000">
    <property type="entry name" value="Glycogen Phosphorylase B"/>
    <property type="match status" value="2"/>
</dbReference>
<comment type="caution">
    <text evidence="2">The sequence shown here is derived from an EMBL/GenBank/DDBJ whole genome shotgun (WGS) entry which is preliminary data.</text>
</comment>
<dbReference type="SUPFAM" id="SSF53756">
    <property type="entry name" value="UDP-Glycosyltransferase/glycogen phosphorylase"/>
    <property type="match status" value="1"/>
</dbReference>
<keyword evidence="3" id="KW-1185">Reference proteome</keyword>
<dbReference type="PANTHER" id="PTHR45947:SF13">
    <property type="entry name" value="TRANSFERASE"/>
    <property type="match status" value="1"/>
</dbReference>
<reference evidence="2 3" key="1">
    <citation type="submission" date="2019-12" db="EMBL/GenBank/DDBJ databases">
        <authorList>
            <person name="Huq M.A."/>
        </authorList>
    </citation>
    <scope>NUCLEOTIDE SEQUENCE [LARGE SCALE GENOMIC DNA]</scope>
    <source>
        <strain evidence="2 3">MAH-25</strain>
    </source>
</reference>
<feature type="domain" description="Glycosyl transferase family 1" evidence="1">
    <location>
        <begin position="193"/>
        <end position="347"/>
    </location>
</feature>
<dbReference type="Proteomes" id="UP000469385">
    <property type="component" value="Unassembled WGS sequence"/>
</dbReference>
<dbReference type="EMBL" id="WSEL01000003">
    <property type="protein sequence ID" value="MVQ29777.1"/>
    <property type="molecule type" value="Genomic_DNA"/>
</dbReference>
<accession>A0A6N8ISF4</accession>
<evidence type="ECO:0000313" key="2">
    <source>
        <dbReference type="EMBL" id="MVQ29777.1"/>
    </source>
</evidence>
<evidence type="ECO:0000259" key="1">
    <source>
        <dbReference type="Pfam" id="PF00534"/>
    </source>
</evidence>
<dbReference type="RefSeq" id="WP_157397746.1">
    <property type="nucleotide sequence ID" value="NZ_WSEL01000003.1"/>
</dbReference>
<dbReference type="GO" id="GO:0016757">
    <property type="term" value="F:glycosyltransferase activity"/>
    <property type="evidence" value="ECO:0007669"/>
    <property type="project" value="InterPro"/>
</dbReference>
<evidence type="ECO:0000313" key="3">
    <source>
        <dbReference type="Proteomes" id="UP000469385"/>
    </source>
</evidence>